<dbReference type="PANTHER" id="PTHR15077">
    <property type="entry name" value="FAS-ASSOCIATING DEATH DOMAIN-CONTAINING PROTEIN FADD"/>
    <property type="match status" value="1"/>
</dbReference>
<protein>
    <recommendedName>
        <fullName evidence="2">Death domain-containing protein</fullName>
    </recommendedName>
</protein>
<name>A0AAU9W0X1_9CNID</name>
<dbReference type="EMBL" id="CALNXJ010000006">
    <property type="protein sequence ID" value="CAH3041106.1"/>
    <property type="molecule type" value="Genomic_DNA"/>
</dbReference>
<dbReference type="PANTHER" id="PTHR15077:SF9">
    <property type="entry name" value="C-TERMINAL OF ROC (COR) DOMAIN-CONTAINING PROTEIN"/>
    <property type="match status" value="1"/>
</dbReference>
<dbReference type="SUPFAM" id="SSF47986">
    <property type="entry name" value="DEATH domain"/>
    <property type="match status" value="1"/>
</dbReference>
<organism evidence="3 4">
    <name type="scientific">Pocillopora meandrina</name>
    <dbReference type="NCBI Taxonomy" id="46732"/>
    <lineage>
        <taxon>Eukaryota</taxon>
        <taxon>Metazoa</taxon>
        <taxon>Cnidaria</taxon>
        <taxon>Anthozoa</taxon>
        <taxon>Hexacorallia</taxon>
        <taxon>Scleractinia</taxon>
        <taxon>Astrocoeniina</taxon>
        <taxon>Pocilloporidae</taxon>
        <taxon>Pocillopora</taxon>
    </lineage>
</organism>
<dbReference type="GO" id="GO:0007165">
    <property type="term" value="P:signal transduction"/>
    <property type="evidence" value="ECO:0007669"/>
    <property type="project" value="InterPro"/>
</dbReference>
<dbReference type="PROSITE" id="PS50017">
    <property type="entry name" value="DEATH_DOMAIN"/>
    <property type="match status" value="1"/>
</dbReference>
<evidence type="ECO:0000256" key="1">
    <source>
        <dbReference type="SAM" id="MobiDB-lite"/>
    </source>
</evidence>
<dbReference type="Pfam" id="PF00531">
    <property type="entry name" value="Death"/>
    <property type="match status" value="1"/>
</dbReference>
<dbReference type="AlphaFoldDB" id="A0AAU9W0X1"/>
<dbReference type="InterPro" id="IPR011029">
    <property type="entry name" value="DEATH-like_dom_sf"/>
</dbReference>
<evidence type="ECO:0000313" key="4">
    <source>
        <dbReference type="Proteomes" id="UP001159428"/>
    </source>
</evidence>
<comment type="caution">
    <text evidence="3">The sequence shown here is derived from an EMBL/GenBank/DDBJ whole genome shotgun (WGS) entry which is preliminary data.</text>
</comment>
<dbReference type="Gene3D" id="1.10.533.10">
    <property type="entry name" value="Death Domain, Fas"/>
    <property type="match status" value="1"/>
</dbReference>
<reference evidence="3 4" key="1">
    <citation type="submission" date="2022-05" db="EMBL/GenBank/DDBJ databases">
        <authorList>
            <consortium name="Genoscope - CEA"/>
            <person name="William W."/>
        </authorList>
    </citation>
    <scope>NUCLEOTIDE SEQUENCE [LARGE SCALE GENOMIC DNA]</scope>
</reference>
<dbReference type="InterPro" id="IPR000488">
    <property type="entry name" value="Death_dom"/>
</dbReference>
<gene>
    <name evidence="3" type="ORF">PMEA_00029007</name>
</gene>
<dbReference type="CDD" id="cd01670">
    <property type="entry name" value="Death"/>
    <property type="match status" value="1"/>
</dbReference>
<proteinExistence type="predicted"/>
<accession>A0AAU9W0X1</accession>
<evidence type="ECO:0000313" key="3">
    <source>
        <dbReference type="EMBL" id="CAH3041106.1"/>
    </source>
</evidence>
<evidence type="ECO:0000259" key="2">
    <source>
        <dbReference type="PROSITE" id="PS50017"/>
    </source>
</evidence>
<dbReference type="Proteomes" id="UP001159428">
    <property type="component" value="Unassembled WGS sequence"/>
</dbReference>
<keyword evidence="4" id="KW-1185">Reference proteome</keyword>
<dbReference type="InterPro" id="IPR016729">
    <property type="entry name" value="FADD"/>
</dbReference>
<dbReference type="SMART" id="SM00005">
    <property type="entry name" value="DEATH"/>
    <property type="match status" value="1"/>
</dbReference>
<sequence length="255" mass="29520">MAGCSSNKCSGKLQMTEENINKRLLSEQIGNKWRDLARQLKFTEAVIDTIESDKGTSTNECCIAVIVRWTNQKGEDATIGKFAEALKKIGLRNVAEKLPCLLSSEENDEMESTIYEIEKNCKQLRKEHHQLQVRKQELEKEKQSMTKQLQDSLEESQKLRTRIQELEEELSRVKQQLHETSQESEEWKTRTLKLEKELAEIREDKSELDLAENFDNSAREDDFEDTRNSLAPGRGDTEGEIDAKLKDLDELLRKM</sequence>
<feature type="domain" description="Death" evidence="2">
    <location>
        <begin position="18"/>
        <end position="102"/>
    </location>
</feature>
<feature type="region of interest" description="Disordered" evidence="1">
    <location>
        <begin position="204"/>
        <end position="242"/>
    </location>
</feature>